<feature type="signal peptide" evidence="1">
    <location>
        <begin position="1"/>
        <end position="24"/>
    </location>
</feature>
<sequence length="101" mass="11009">MKTHLCFSFLVLGLLVACGNEVEAVVEPNCIVQGTTQHCEPFNSPCGWVCRSHFKSEKAVGVCSEKRNGGSKEVGLRWVSVEVNGQQLGLNGEGEMDVEWP</sequence>
<protein>
    <recommendedName>
        <fullName evidence="4">Secreted protein</fullName>
    </recommendedName>
</protein>
<organism evidence="2 3">
    <name type="scientific">Sphenostylis stenocarpa</name>
    <dbReference type="NCBI Taxonomy" id="92480"/>
    <lineage>
        <taxon>Eukaryota</taxon>
        <taxon>Viridiplantae</taxon>
        <taxon>Streptophyta</taxon>
        <taxon>Embryophyta</taxon>
        <taxon>Tracheophyta</taxon>
        <taxon>Spermatophyta</taxon>
        <taxon>Magnoliopsida</taxon>
        <taxon>eudicotyledons</taxon>
        <taxon>Gunneridae</taxon>
        <taxon>Pentapetalae</taxon>
        <taxon>rosids</taxon>
        <taxon>fabids</taxon>
        <taxon>Fabales</taxon>
        <taxon>Fabaceae</taxon>
        <taxon>Papilionoideae</taxon>
        <taxon>50 kb inversion clade</taxon>
        <taxon>NPAAA clade</taxon>
        <taxon>indigoferoid/millettioid clade</taxon>
        <taxon>Phaseoleae</taxon>
        <taxon>Sphenostylis</taxon>
    </lineage>
</organism>
<keyword evidence="3" id="KW-1185">Reference proteome</keyword>
<evidence type="ECO:0008006" key="4">
    <source>
        <dbReference type="Google" id="ProtNLM"/>
    </source>
</evidence>
<reference evidence="2" key="1">
    <citation type="submission" date="2023-10" db="EMBL/GenBank/DDBJ databases">
        <authorList>
            <person name="Domelevo Entfellner J.-B."/>
        </authorList>
    </citation>
    <scope>NUCLEOTIDE SEQUENCE</scope>
</reference>
<dbReference type="EMBL" id="OY731402">
    <property type="protein sequence ID" value="CAJ1957876.1"/>
    <property type="molecule type" value="Genomic_DNA"/>
</dbReference>
<evidence type="ECO:0000313" key="3">
    <source>
        <dbReference type="Proteomes" id="UP001189624"/>
    </source>
</evidence>
<gene>
    <name evidence="2" type="ORF">AYBTSS11_LOCUS17440</name>
</gene>
<evidence type="ECO:0000256" key="1">
    <source>
        <dbReference type="SAM" id="SignalP"/>
    </source>
</evidence>
<dbReference type="Gramene" id="rna-AYBTSS11_LOCUS17440">
    <property type="protein sequence ID" value="CAJ1957876.1"/>
    <property type="gene ID" value="gene-AYBTSS11_LOCUS17440"/>
</dbReference>
<dbReference type="PROSITE" id="PS51257">
    <property type="entry name" value="PROKAR_LIPOPROTEIN"/>
    <property type="match status" value="1"/>
</dbReference>
<keyword evidence="1" id="KW-0732">Signal</keyword>
<dbReference type="AlphaFoldDB" id="A0AA86TAF6"/>
<accession>A0AA86TAF6</accession>
<feature type="chain" id="PRO_5041702868" description="Secreted protein" evidence="1">
    <location>
        <begin position="25"/>
        <end position="101"/>
    </location>
</feature>
<evidence type="ECO:0000313" key="2">
    <source>
        <dbReference type="EMBL" id="CAJ1957876.1"/>
    </source>
</evidence>
<proteinExistence type="predicted"/>
<name>A0AA86TAF6_9FABA</name>
<dbReference type="Proteomes" id="UP001189624">
    <property type="component" value="Chromosome 5"/>
</dbReference>